<sequence length="331" mass="36542">MDIAVIGAGIIGLTSALRLGEAGHRVTVYAREHPPHTTSDRAAAIWWPDLAADPSFVSTAYRQRVLHWARHSWEAYRSLAGQPEYGIRPERCHIFYAEQPEPPLAAEIVPFSRLHHEPHLPGGLAWHWEFDSLLINMARLMPQLVADCRAAGHALRHGSFTHLDELLALDADLVVNCTGLGSRELCPDPDLVPIRGQLLHLRPQPVPYKLTVPWNGRSIYWMARDDVLILGGSYEPGVEETEPTPDEIEAIWQAHQSWLAAGAGGLPAPALRREDILGAAAGIRPHRRHGVRLELEWRQGRPVVHNYGHGGCGISLAWGCAAEVVALVEAL</sequence>
<evidence type="ECO:0000256" key="9">
    <source>
        <dbReference type="PIRSR" id="PIRSR000189-1"/>
    </source>
</evidence>
<dbReference type="EC" id="1.4.3.3" evidence="6"/>
<feature type="domain" description="FAD dependent oxidoreductase" evidence="10">
    <location>
        <begin position="2"/>
        <end position="326"/>
    </location>
</feature>
<dbReference type="InParanoid" id="A0A540VKH9"/>
<evidence type="ECO:0000313" key="12">
    <source>
        <dbReference type="Proteomes" id="UP000317371"/>
    </source>
</evidence>
<evidence type="ECO:0000256" key="5">
    <source>
        <dbReference type="ARBA" id="ARBA00023002"/>
    </source>
</evidence>
<feature type="binding site" evidence="9">
    <location>
        <position position="220"/>
    </location>
    <ligand>
        <name>D-dopa</name>
        <dbReference type="ChEBI" id="CHEBI:149689"/>
    </ligand>
</feature>
<evidence type="ECO:0000256" key="1">
    <source>
        <dbReference type="ARBA" id="ARBA00001974"/>
    </source>
</evidence>
<dbReference type="InterPro" id="IPR023209">
    <property type="entry name" value="DAO"/>
</dbReference>
<dbReference type="GO" id="GO:0003884">
    <property type="term" value="F:D-amino-acid oxidase activity"/>
    <property type="evidence" value="ECO:0007669"/>
    <property type="project" value="UniProtKB-EC"/>
</dbReference>
<keyword evidence="3" id="KW-0285">Flavoprotein</keyword>
<protein>
    <recommendedName>
        <fullName evidence="7">D-amino-acid oxidase</fullName>
        <ecNumber evidence="6">1.4.3.3</ecNumber>
    </recommendedName>
</protein>
<keyword evidence="5" id="KW-0560">Oxidoreductase</keyword>
<evidence type="ECO:0000256" key="7">
    <source>
        <dbReference type="ARBA" id="ARBA00039751"/>
    </source>
</evidence>
<dbReference type="PIRSF" id="PIRSF000189">
    <property type="entry name" value="D-aa_oxidase"/>
    <property type="match status" value="1"/>
</dbReference>
<dbReference type="GO" id="GO:0005737">
    <property type="term" value="C:cytoplasm"/>
    <property type="evidence" value="ECO:0007669"/>
    <property type="project" value="TreeGrafter"/>
</dbReference>
<feature type="binding site" evidence="9">
    <location>
        <begin position="38"/>
        <end position="39"/>
    </location>
    <ligand>
        <name>FAD</name>
        <dbReference type="ChEBI" id="CHEBI:57692"/>
    </ligand>
</feature>
<name>A0A540VKH9_9CHLR</name>
<evidence type="ECO:0000313" key="11">
    <source>
        <dbReference type="EMBL" id="TQE97237.1"/>
    </source>
</evidence>
<feature type="binding site" evidence="9">
    <location>
        <position position="311"/>
    </location>
    <ligand>
        <name>D-dopa</name>
        <dbReference type="ChEBI" id="CHEBI:149689"/>
    </ligand>
</feature>
<feature type="binding site" evidence="9">
    <location>
        <position position="284"/>
    </location>
    <ligand>
        <name>D-dopa</name>
        <dbReference type="ChEBI" id="CHEBI:149689"/>
    </ligand>
</feature>
<comment type="cofactor">
    <cofactor evidence="1 9">
        <name>FAD</name>
        <dbReference type="ChEBI" id="CHEBI:57692"/>
    </cofactor>
</comment>
<evidence type="ECO:0000256" key="2">
    <source>
        <dbReference type="ARBA" id="ARBA00006730"/>
    </source>
</evidence>
<dbReference type="PROSITE" id="PS00677">
    <property type="entry name" value="DAO"/>
    <property type="match status" value="1"/>
</dbReference>
<dbReference type="GO" id="GO:0071949">
    <property type="term" value="F:FAD binding"/>
    <property type="evidence" value="ECO:0007669"/>
    <property type="project" value="InterPro"/>
</dbReference>
<evidence type="ECO:0000256" key="6">
    <source>
        <dbReference type="ARBA" id="ARBA00039101"/>
    </source>
</evidence>
<comment type="similarity">
    <text evidence="2">Belongs to the DAMOX/DASOX family.</text>
</comment>
<dbReference type="OrthoDB" id="246701at2"/>
<dbReference type="SUPFAM" id="SSF51971">
    <property type="entry name" value="Nucleotide-binding domain"/>
    <property type="match status" value="1"/>
</dbReference>
<dbReference type="Pfam" id="PF01266">
    <property type="entry name" value="DAO"/>
    <property type="match status" value="1"/>
</dbReference>
<accession>A0A540VKH9</accession>
<evidence type="ECO:0000256" key="8">
    <source>
        <dbReference type="ARBA" id="ARBA00049547"/>
    </source>
</evidence>
<dbReference type="SUPFAM" id="SSF54373">
    <property type="entry name" value="FAD-linked reductases, C-terminal domain"/>
    <property type="match status" value="1"/>
</dbReference>
<comment type="caution">
    <text evidence="11">The sequence shown here is derived from an EMBL/GenBank/DDBJ whole genome shotgun (WGS) entry which is preliminary data.</text>
</comment>
<dbReference type="Gene3D" id="3.30.9.10">
    <property type="entry name" value="D-Amino Acid Oxidase, subunit A, domain 2"/>
    <property type="match status" value="1"/>
</dbReference>
<dbReference type="Gene3D" id="3.40.50.720">
    <property type="entry name" value="NAD(P)-binding Rossmann-like Domain"/>
    <property type="match status" value="1"/>
</dbReference>
<dbReference type="InterPro" id="IPR006076">
    <property type="entry name" value="FAD-dep_OxRdtase"/>
</dbReference>
<keyword evidence="4 9" id="KW-0274">FAD</keyword>
<evidence type="ECO:0000259" key="10">
    <source>
        <dbReference type="Pfam" id="PF01266"/>
    </source>
</evidence>
<dbReference type="Proteomes" id="UP000317371">
    <property type="component" value="Unassembled WGS sequence"/>
</dbReference>
<dbReference type="PANTHER" id="PTHR11530:SF11">
    <property type="entry name" value="D-ASPARTATE OXIDASE"/>
    <property type="match status" value="1"/>
</dbReference>
<dbReference type="PANTHER" id="PTHR11530">
    <property type="entry name" value="D-AMINO ACID OXIDASE"/>
    <property type="match status" value="1"/>
</dbReference>
<dbReference type="RefSeq" id="WP_141608833.1">
    <property type="nucleotide sequence ID" value="NZ_VIGC02000004.1"/>
</dbReference>
<reference evidence="11 12" key="1">
    <citation type="submission" date="2019-06" db="EMBL/GenBank/DDBJ databases">
        <title>Genome sequence of Litorilinea aerophila BAA-2444.</title>
        <authorList>
            <person name="Maclea K.S."/>
            <person name="Maurais E.G."/>
            <person name="Iannazzi L.C."/>
        </authorList>
    </citation>
    <scope>NUCLEOTIDE SEQUENCE [LARGE SCALE GENOMIC DNA]</scope>
    <source>
        <strain evidence="11 12">ATCC BAA-2444</strain>
    </source>
</reference>
<evidence type="ECO:0000256" key="3">
    <source>
        <dbReference type="ARBA" id="ARBA00022630"/>
    </source>
</evidence>
<evidence type="ECO:0000256" key="4">
    <source>
        <dbReference type="ARBA" id="ARBA00022827"/>
    </source>
</evidence>
<dbReference type="AlphaFoldDB" id="A0A540VKH9"/>
<organism evidence="11 12">
    <name type="scientific">Litorilinea aerophila</name>
    <dbReference type="NCBI Taxonomy" id="1204385"/>
    <lineage>
        <taxon>Bacteria</taxon>
        <taxon>Bacillati</taxon>
        <taxon>Chloroflexota</taxon>
        <taxon>Caldilineae</taxon>
        <taxon>Caldilineales</taxon>
        <taxon>Caldilineaceae</taxon>
        <taxon>Litorilinea</taxon>
    </lineage>
</organism>
<keyword evidence="12" id="KW-1185">Reference proteome</keyword>
<comment type="catalytic activity">
    <reaction evidence="8">
        <text>a D-alpha-amino acid + O2 + H2O = a 2-oxocarboxylate + H2O2 + NH4(+)</text>
        <dbReference type="Rhea" id="RHEA:21816"/>
        <dbReference type="ChEBI" id="CHEBI:15377"/>
        <dbReference type="ChEBI" id="CHEBI:15379"/>
        <dbReference type="ChEBI" id="CHEBI:16240"/>
        <dbReference type="ChEBI" id="CHEBI:28938"/>
        <dbReference type="ChEBI" id="CHEBI:35179"/>
        <dbReference type="ChEBI" id="CHEBI:59871"/>
        <dbReference type="EC" id="1.4.3.3"/>
    </reaction>
    <physiologicalReaction direction="left-to-right" evidence="8">
        <dbReference type="Rhea" id="RHEA:21817"/>
    </physiologicalReaction>
</comment>
<feature type="binding site" evidence="9">
    <location>
        <position position="178"/>
    </location>
    <ligand>
        <name>FAD</name>
        <dbReference type="ChEBI" id="CHEBI:57692"/>
    </ligand>
</feature>
<dbReference type="EMBL" id="VIGC01000004">
    <property type="protein sequence ID" value="TQE97237.1"/>
    <property type="molecule type" value="Genomic_DNA"/>
</dbReference>
<dbReference type="GO" id="GO:0019478">
    <property type="term" value="P:D-amino acid catabolic process"/>
    <property type="evidence" value="ECO:0007669"/>
    <property type="project" value="TreeGrafter"/>
</dbReference>
<proteinExistence type="inferred from homology"/>
<gene>
    <name evidence="11" type="ORF">FKZ61_04285</name>
</gene>
<dbReference type="InterPro" id="IPR006181">
    <property type="entry name" value="D-amino_acid_oxidase_CS"/>
</dbReference>